<evidence type="ECO:0000256" key="13">
    <source>
        <dbReference type="ARBA" id="ARBA00023204"/>
    </source>
</evidence>
<dbReference type="Gene3D" id="3.40.50.300">
    <property type="entry name" value="P-loop containing nucleotide triphosphate hydrolases"/>
    <property type="match status" value="2"/>
</dbReference>
<comment type="caution">
    <text evidence="19">The sequence shown here is derived from an EMBL/GenBank/DDBJ whole genome shotgun (WGS) entry which is preliminary data.</text>
</comment>
<keyword evidence="13" id="KW-0234">DNA repair</keyword>
<evidence type="ECO:0000256" key="12">
    <source>
        <dbReference type="ARBA" id="ARBA00023125"/>
    </source>
</evidence>
<dbReference type="Pfam" id="PF17755">
    <property type="entry name" value="UvrA_DNA-bind"/>
    <property type="match status" value="1"/>
</dbReference>
<keyword evidence="6" id="KW-0227">DNA damage</keyword>
<evidence type="ECO:0000256" key="16">
    <source>
        <dbReference type="ARBA" id="ARBA00042156"/>
    </source>
</evidence>
<evidence type="ECO:0000313" key="19">
    <source>
        <dbReference type="EMBL" id="RNM41733.1"/>
    </source>
</evidence>
<keyword evidence="20" id="KW-1185">Reference proteome</keyword>
<organism evidence="19 21">
    <name type="scientific">Eggerthella sinensis</name>
    <dbReference type="NCBI Taxonomy" id="242230"/>
    <lineage>
        <taxon>Bacteria</taxon>
        <taxon>Bacillati</taxon>
        <taxon>Actinomycetota</taxon>
        <taxon>Coriobacteriia</taxon>
        <taxon>Eggerthellales</taxon>
        <taxon>Eggerthellaceae</taxon>
        <taxon>Eggerthella</taxon>
    </lineage>
</organism>
<protein>
    <recommendedName>
        <fullName evidence="15">UvrABC system protein A</fullName>
    </recommendedName>
    <alternativeName>
        <fullName evidence="16">Excinuclease ABC subunit A</fullName>
    </alternativeName>
</protein>
<evidence type="ECO:0000256" key="4">
    <source>
        <dbReference type="ARBA" id="ARBA00022737"/>
    </source>
</evidence>
<name>A0A3N0IXM1_9ACTN</name>
<evidence type="ECO:0000256" key="9">
    <source>
        <dbReference type="ARBA" id="ARBA00022833"/>
    </source>
</evidence>
<dbReference type="Proteomes" id="UP000270112">
    <property type="component" value="Unassembled WGS sequence"/>
</dbReference>
<evidence type="ECO:0000256" key="5">
    <source>
        <dbReference type="ARBA" id="ARBA00022741"/>
    </source>
</evidence>
<evidence type="ECO:0000256" key="11">
    <source>
        <dbReference type="ARBA" id="ARBA00022881"/>
    </source>
</evidence>
<keyword evidence="3" id="KW-0479">Metal-binding</keyword>
<evidence type="ECO:0000256" key="8">
    <source>
        <dbReference type="ARBA" id="ARBA00022771"/>
    </source>
</evidence>
<evidence type="ECO:0000313" key="18">
    <source>
        <dbReference type="EMBL" id="RDB67564.1"/>
    </source>
</evidence>
<keyword evidence="7" id="KW-0228">DNA excision</keyword>
<evidence type="ECO:0000259" key="17">
    <source>
        <dbReference type="Pfam" id="PF17755"/>
    </source>
</evidence>
<dbReference type="GO" id="GO:0008270">
    <property type="term" value="F:zinc ion binding"/>
    <property type="evidence" value="ECO:0007669"/>
    <property type="project" value="UniProtKB-KW"/>
</dbReference>
<dbReference type="PANTHER" id="PTHR43152:SF3">
    <property type="entry name" value="UVRABC SYSTEM PROTEIN A"/>
    <property type="match status" value="1"/>
</dbReference>
<dbReference type="GO" id="GO:0003677">
    <property type="term" value="F:DNA binding"/>
    <property type="evidence" value="ECO:0007669"/>
    <property type="project" value="UniProtKB-KW"/>
</dbReference>
<keyword evidence="9" id="KW-0862">Zinc</keyword>
<dbReference type="RefSeq" id="WP_114547117.1">
    <property type="nucleotide sequence ID" value="NZ_PPTT01000024.1"/>
</dbReference>
<keyword evidence="11" id="KW-0267">Excision nuclease</keyword>
<dbReference type="InterPro" id="IPR041552">
    <property type="entry name" value="UvrA_DNA-bd"/>
</dbReference>
<comment type="similarity">
    <text evidence="14">Belongs to the ABC transporter superfamily. UvrA family.</text>
</comment>
<evidence type="ECO:0000256" key="14">
    <source>
        <dbReference type="ARBA" id="ARBA00038000"/>
    </source>
</evidence>
<keyword evidence="2" id="KW-0963">Cytoplasm</keyword>
<dbReference type="EMBL" id="PPTT01000024">
    <property type="protein sequence ID" value="RDB67564.1"/>
    <property type="molecule type" value="Genomic_DNA"/>
</dbReference>
<keyword evidence="8" id="KW-0863">Zinc-finger</keyword>
<dbReference type="SUPFAM" id="SSF52540">
    <property type="entry name" value="P-loop containing nucleoside triphosphate hydrolases"/>
    <property type="match status" value="2"/>
</dbReference>
<gene>
    <name evidence="18" type="ORF">C1876_12815</name>
    <name evidence="19" type="ORF">DMP09_08310</name>
</gene>
<reference evidence="21" key="2">
    <citation type="submission" date="2018-05" db="EMBL/GenBank/DDBJ databases">
        <title>Genome Sequencing of selected type strains of the family Eggerthellaceae.</title>
        <authorList>
            <person name="Danylec N."/>
            <person name="Stoll D.A."/>
            <person name="Doetsch A."/>
            <person name="Huch M."/>
        </authorList>
    </citation>
    <scope>NUCLEOTIDE SEQUENCE [LARGE SCALE GENOMIC DNA]</scope>
    <source>
        <strain evidence="21">DSM 16107</strain>
    </source>
</reference>
<keyword evidence="5" id="KW-0547">Nucleotide-binding</keyword>
<dbReference type="GO" id="GO:0006281">
    <property type="term" value="P:DNA repair"/>
    <property type="evidence" value="ECO:0007669"/>
    <property type="project" value="UniProtKB-KW"/>
</dbReference>
<dbReference type="Gene3D" id="1.10.8.280">
    <property type="entry name" value="ABC transporter ATPase domain-like"/>
    <property type="match status" value="1"/>
</dbReference>
<keyword evidence="4" id="KW-0677">Repeat</keyword>
<dbReference type="EMBL" id="QICC01000028">
    <property type="protein sequence ID" value="RNM41733.1"/>
    <property type="molecule type" value="Genomic_DNA"/>
</dbReference>
<dbReference type="GO" id="GO:0005737">
    <property type="term" value="C:cytoplasm"/>
    <property type="evidence" value="ECO:0007669"/>
    <property type="project" value="UniProtKB-SubCell"/>
</dbReference>
<dbReference type="AlphaFoldDB" id="A0A3N0IXM1"/>
<reference evidence="18 20" key="1">
    <citation type="journal article" date="2018" name="Elife">
        <title>Discovery and characterization of a prevalent human gut bacterial enzyme sufficient for the inactivation of a family of plant toxins.</title>
        <authorList>
            <person name="Koppel N."/>
            <person name="Bisanz J.E."/>
            <person name="Pandelia M.E."/>
            <person name="Turnbaugh P.J."/>
            <person name="Balskus E.P."/>
        </authorList>
    </citation>
    <scope>NUCLEOTIDE SEQUENCE [LARGE SCALE GENOMIC DNA]</scope>
    <source>
        <strain evidence="18 20">DSM 16107</strain>
    </source>
</reference>
<keyword evidence="10" id="KW-0067">ATP-binding</keyword>
<dbReference type="Gene3D" id="1.20.1580.10">
    <property type="entry name" value="ABC transporter ATPase like domain"/>
    <property type="match status" value="1"/>
</dbReference>
<evidence type="ECO:0000256" key="7">
    <source>
        <dbReference type="ARBA" id="ARBA00022769"/>
    </source>
</evidence>
<proteinExistence type="inferred from homology"/>
<evidence type="ECO:0000256" key="10">
    <source>
        <dbReference type="ARBA" id="ARBA00022840"/>
    </source>
</evidence>
<sequence length="380" mass="41973">MIQEFCNERKIESSKTLRELSDSDRREFLYGESANKFSIRYKKAGAHSRRTMKFYGVMTGEPMMVGFDPSKKLYSDVACESCHGERFALFFDDYKVEGLSIGEFMALPFGELVKHVEQIRDDGGSSGVAFAIKGIIHAFLSKAVELNSGHLNLNRSIPTLSGGELQRLRMVQLFNAQLSDMLVVLDEPLAGLSGEERDSVFENIVGLASRHTIVVVNHSEMFVDRAQNIIALGEGGGRNGGKLIDADAFLDRQRRSLDVAAGQPNRMVHLTSRNHAYNFTGIDVSIGEGSLNLLSGTSGVGKSTLLREYLPQHFDRYLRIDQKPLAGNKYSHAATLLGIFVRTTGPFAAKHEKDRNSSPTSLGATAPASLLGRRLSRVWR</sequence>
<reference evidence="19" key="3">
    <citation type="journal article" date="2019" name="Microbiol. Resour. Announc.">
        <title>Draft Genome Sequences of Type Strains of Gordonibacter faecihominis, Paraeggerthella hongkongensis, Parvibacter caecicola,Slackia equolifaciens, Slackia faecicanis, and Slackia isoflavoniconvertens.</title>
        <authorList>
            <person name="Danylec N."/>
            <person name="Stoll D.A."/>
            <person name="Dotsch A."/>
            <person name="Huch M."/>
        </authorList>
    </citation>
    <scope>NUCLEOTIDE SEQUENCE</scope>
    <source>
        <strain evidence="19">DSM 16107</strain>
    </source>
</reference>
<dbReference type="InterPro" id="IPR027417">
    <property type="entry name" value="P-loop_NTPase"/>
</dbReference>
<feature type="domain" description="UvrA DNA-binding" evidence="17">
    <location>
        <begin position="1"/>
        <end position="59"/>
    </location>
</feature>
<evidence type="ECO:0000256" key="1">
    <source>
        <dbReference type="ARBA" id="ARBA00004496"/>
    </source>
</evidence>
<evidence type="ECO:0000256" key="3">
    <source>
        <dbReference type="ARBA" id="ARBA00022723"/>
    </source>
</evidence>
<keyword evidence="12" id="KW-0238">DNA-binding</keyword>
<comment type="subcellular location">
    <subcellularLocation>
        <location evidence="1">Cytoplasm</location>
    </subcellularLocation>
</comment>
<evidence type="ECO:0000256" key="2">
    <source>
        <dbReference type="ARBA" id="ARBA00022490"/>
    </source>
</evidence>
<evidence type="ECO:0000313" key="20">
    <source>
        <dbReference type="Proteomes" id="UP000253817"/>
    </source>
</evidence>
<accession>A0A3N0IXM1</accession>
<dbReference type="GO" id="GO:0005524">
    <property type="term" value="F:ATP binding"/>
    <property type="evidence" value="ECO:0007669"/>
    <property type="project" value="UniProtKB-KW"/>
</dbReference>
<evidence type="ECO:0000256" key="15">
    <source>
        <dbReference type="ARBA" id="ARBA00039316"/>
    </source>
</evidence>
<evidence type="ECO:0000313" key="21">
    <source>
        <dbReference type="Proteomes" id="UP000270112"/>
    </source>
</evidence>
<dbReference type="PANTHER" id="PTHR43152">
    <property type="entry name" value="UVRABC SYSTEM PROTEIN A"/>
    <property type="match status" value="1"/>
</dbReference>
<dbReference type="OrthoDB" id="5464421at2"/>
<dbReference type="Proteomes" id="UP000253817">
    <property type="component" value="Unassembled WGS sequence"/>
</dbReference>
<dbReference type="GO" id="GO:0004518">
    <property type="term" value="F:nuclease activity"/>
    <property type="evidence" value="ECO:0007669"/>
    <property type="project" value="UniProtKB-KW"/>
</dbReference>
<evidence type="ECO:0000256" key="6">
    <source>
        <dbReference type="ARBA" id="ARBA00022763"/>
    </source>
</evidence>